<comment type="caution">
    <text evidence="1">The sequence shown here is derived from an EMBL/GenBank/DDBJ whole genome shotgun (WGS) entry which is preliminary data.</text>
</comment>
<reference evidence="1 2" key="1">
    <citation type="journal article" date="2021" name="Front. Genet.">
        <title>Chromosome-Level Genome Assembly Reveals Significant Gene Expansion in the Toll and IMD Signaling Pathways of Dendrolimus kikuchii.</title>
        <authorList>
            <person name="Zhou J."/>
            <person name="Wu P."/>
            <person name="Xiong Z."/>
            <person name="Liu N."/>
            <person name="Zhao N."/>
            <person name="Ji M."/>
            <person name="Qiu Y."/>
            <person name="Yang B."/>
        </authorList>
    </citation>
    <scope>NUCLEOTIDE SEQUENCE [LARGE SCALE GENOMIC DNA]</scope>
    <source>
        <strain evidence="1">Ann1</strain>
    </source>
</reference>
<evidence type="ECO:0000313" key="2">
    <source>
        <dbReference type="Proteomes" id="UP000824533"/>
    </source>
</evidence>
<dbReference type="EMBL" id="CM034394">
    <property type="protein sequence ID" value="KAJ0179332.1"/>
    <property type="molecule type" value="Genomic_DNA"/>
</dbReference>
<proteinExistence type="predicted"/>
<sequence length="255" mass="25347">MLVVAAGAPPVGRRGERARAGEEAPDVPSESAPLLWDRSQKRDLDPGTSIGAHEIGTVAVEDDDGAAEPDAEDDEAVNEYDDVVVPAAAAAEDEDVDTAAAEDAGADIATAAPIPLGKEDEGVAAAAPTRSLFTTPAEGASEARATTGVVGRLLSTLQPERLQVDVVGTALTARQTAEFAASSTFLSISGCAALLCAARPDGALGAMGTGGGPIAPHLSSCVAAVRSTTADASPTEPGISAAVKTALSPCPEPSI</sequence>
<gene>
    <name evidence="1" type="ORF">K1T71_005044</name>
</gene>
<protein>
    <submittedName>
        <fullName evidence="1">Uncharacterized protein</fullName>
    </submittedName>
</protein>
<keyword evidence="2" id="KW-1185">Reference proteome</keyword>
<evidence type="ECO:0000313" key="1">
    <source>
        <dbReference type="EMBL" id="KAJ0179332.1"/>
    </source>
</evidence>
<name>A0ACC1D7F5_9NEOP</name>
<accession>A0ACC1D7F5</accession>
<dbReference type="Proteomes" id="UP000824533">
    <property type="component" value="Linkage Group LG08"/>
</dbReference>
<organism evidence="1 2">
    <name type="scientific">Dendrolimus kikuchii</name>
    <dbReference type="NCBI Taxonomy" id="765133"/>
    <lineage>
        <taxon>Eukaryota</taxon>
        <taxon>Metazoa</taxon>
        <taxon>Ecdysozoa</taxon>
        <taxon>Arthropoda</taxon>
        <taxon>Hexapoda</taxon>
        <taxon>Insecta</taxon>
        <taxon>Pterygota</taxon>
        <taxon>Neoptera</taxon>
        <taxon>Endopterygota</taxon>
        <taxon>Lepidoptera</taxon>
        <taxon>Glossata</taxon>
        <taxon>Ditrysia</taxon>
        <taxon>Bombycoidea</taxon>
        <taxon>Lasiocampidae</taxon>
        <taxon>Dendrolimus</taxon>
    </lineage>
</organism>